<protein>
    <submittedName>
        <fullName evidence="1">Uncharacterized protein</fullName>
    </submittedName>
</protein>
<gene>
    <name evidence="1" type="ORF">EWE75_13605</name>
</gene>
<comment type="caution">
    <text evidence="1">The sequence shown here is derived from an EMBL/GenBank/DDBJ whole genome shotgun (WGS) entry which is preliminary data.</text>
</comment>
<dbReference type="EMBL" id="SGIS01000019">
    <property type="protein sequence ID" value="RZF64007.1"/>
    <property type="molecule type" value="Genomic_DNA"/>
</dbReference>
<accession>A0A4Q6Y3U4</accession>
<reference evidence="1 2" key="1">
    <citation type="submission" date="2019-02" db="EMBL/GenBank/DDBJ databases">
        <authorList>
            <person name="Li Y."/>
        </authorList>
    </citation>
    <scope>NUCLEOTIDE SEQUENCE [LARGE SCALE GENOMIC DNA]</scope>
    <source>
        <strain evidence="1 2">3-7</strain>
    </source>
</reference>
<keyword evidence="2" id="KW-1185">Reference proteome</keyword>
<dbReference type="Proteomes" id="UP000292085">
    <property type="component" value="Unassembled WGS sequence"/>
</dbReference>
<dbReference type="OrthoDB" id="7574466at2"/>
<sequence>MTRAAAFRQADLTRALRAMQTAGLSVTRVEIAPDGTISIFSAGREAGGTVAAGKLRPLDRYLTRPTGPGELSEASKAALRTADMLKKMKRK</sequence>
<name>A0A4Q6Y3U4_9SPHN</name>
<proteinExistence type="predicted"/>
<organism evidence="1 2">
    <name type="scientific">Sphingomonas populi</name>
    <dbReference type="NCBI Taxonomy" id="2484750"/>
    <lineage>
        <taxon>Bacteria</taxon>
        <taxon>Pseudomonadati</taxon>
        <taxon>Pseudomonadota</taxon>
        <taxon>Alphaproteobacteria</taxon>
        <taxon>Sphingomonadales</taxon>
        <taxon>Sphingomonadaceae</taxon>
        <taxon>Sphingomonas</taxon>
    </lineage>
</organism>
<evidence type="ECO:0000313" key="1">
    <source>
        <dbReference type="EMBL" id="RZF64007.1"/>
    </source>
</evidence>
<dbReference type="AlphaFoldDB" id="A0A4Q6Y3U4"/>
<evidence type="ECO:0000313" key="2">
    <source>
        <dbReference type="Proteomes" id="UP000292085"/>
    </source>
</evidence>